<dbReference type="OrthoDB" id="122279at2759"/>
<dbReference type="SMART" id="SM00220">
    <property type="entry name" value="S_TKc"/>
    <property type="match status" value="1"/>
</dbReference>
<dbReference type="PRINTS" id="PR00109">
    <property type="entry name" value="TYRKINASE"/>
</dbReference>
<evidence type="ECO:0000313" key="2">
    <source>
        <dbReference type="EMBL" id="OQR96005.1"/>
    </source>
</evidence>
<dbReference type="PROSITE" id="PS50011">
    <property type="entry name" value="PROTEIN_KINASE_DOM"/>
    <property type="match status" value="1"/>
</dbReference>
<gene>
    <name evidence="2" type="ORF">ACHHYP_17337</name>
</gene>
<dbReference type="SUPFAM" id="SSF48403">
    <property type="entry name" value="Ankyrin repeat"/>
    <property type="match status" value="1"/>
</dbReference>
<dbReference type="InterPro" id="IPR008271">
    <property type="entry name" value="Ser/Thr_kinase_AS"/>
</dbReference>
<sequence length="626" mass="67087">MLSEARAVHLHRVQDLLRQYSRPEAGKTLLHLALHCDDQGILEALLNAPGIDATVCDKVALPINGDRPLTVAIKMGHRRYAKIIHDATRTSMRSVQPHEIQIDTQARLGCGGQGAVFKGAFAGQAVAVKISSQGPEALQNEIDAMRKCKSPYLLSLVAVASSCSNAVLAVEFMDGGDLRGYLDKKQRGETLSVEYSALEVAWVIANALADLHHDGLLHRDLKSHNVLLSSTSYIKVADLGLARNDATTMTKGVGTLYWMAPEVQAFGAKYDESADIYSFGVILTELNTLQLPYADVKMTPWLVMAEVTAGKLRPSLRADCPAWLRELATACMANDPTQRPTARTIVRMLQRQCRRLREDPLAAQPTATTTLVKANADLSGTLNASTASTAVLSGGSTQVTNDQQPSFNSALSTASLVVPTINCSGCKAPQSLLSTLCSACAAPTKSAILKLKVLRARLAMAKEHGVDISVPCFACSAPKDAAVDICGECKFTSAASDDDHLRLLVAFFEHASGNEKPSMWMKLPSLVSLTVVCPVCMASQSITDDKCPNCATLALPAAVKLDALLHRIKVSGAAIDATFPCDVCDTKIPITFDVCPDCEEPLPSDVAKIHCLSRRIEIFVAAMQAP</sequence>
<dbReference type="InterPro" id="IPR000719">
    <property type="entry name" value="Prot_kinase_dom"/>
</dbReference>
<dbReference type="InterPro" id="IPR001245">
    <property type="entry name" value="Ser-Thr/Tyr_kinase_cat_dom"/>
</dbReference>
<reference evidence="2 3" key="1">
    <citation type="journal article" date="2014" name="Genome Biol. Evol.">
        <title>The secreted proteins of Achlya hypogyna and Thraustotheca clavata identify the ancestral oomycete secretome and reveal gene acquisitions by horizontal gene transfer.</title>
        <authorList>
            <person name="Misner I."/>
            <person name="Blouin N."/>
            <person name="Leonard G."/>
            <person name="Richards T.A."/>
            <person name="Lane C.E."/>
        </authorList>
    </citation>
    <scope>NUCLEOTIDE SEQUENCE [LARGE SCALE GENOMIC DNA]</scope>
    <source>
        <strain evidence="2 3">ATCC 48635</strain>
    </source>
</reference>
<dbReference type="InterPro" id="IPR051681">
    <property type="entry name" value="Ser/Thr_Kinases-Pseudokinases"/>
</dbReference>
<proteinExistence type="predicted"/>
<dbReference type="Proteomes" id="UP000243579">
    <property type="component" value="Unassembled WGS sequence"/>
</dbReference>
<dbReference type="Gene3D" id="1.10.510.10">
    <property type="entry name" value="Transferase(Phosphotransferase) domain 1"/>
    <property type="match status" value="1"/>
</dbReference>
<accession>A0A1V9ZDD0</accession>
<keyword evidence="2" id="KW-0418">Kinase</keyword>
<protein>
    <submittedName>
        <fullName evidence="2">Protein kinase</fullName>
    </submittedName>
</protein>
<evidence type="ECO:0000259" key="1">
    <source>
        <dbReference type="PROSITE" id="PS50011"/>
    </source>
</evidence>
<dbReference type="PANTHER" id="PTHR44329:SF214">
    <property type="entry name" value="PROTEIN KINASE DOMAIN-CONTAINING PROTEIN"/>
    <property type="match status" value="1"/>
</dbReference>
<keyword evidence="3" id="KW-1185">Reference proteome</keyword>
<dbReference type="PROSITE" id="PS00108">
    <property type="entry name" value="PROTEIN_KINASE_ST"/>
    <property type="match status" value="1"/>
</dbReference>
<dbReference type="EMBL" id="JNBR01000158">
    <property type="protein sequence ID" value="OQR96005.1"/>
    <property type="molecule type" value="Genomic_DNA"/>
</dbReference>
<dbReference type="InterPro" id="IPR011009">
    <property type="entry name" value="Kinase-like_dom_sf"/>
</dbReference>
<dbReference type="GO" id="GO:0005524">
    <property type="term" value="F:ATP binding"/>
    <property type="evidence" value="ECO:0007669"/>
    <property type="project" value="InterPro"/>
</dbReference>
<dbReference type="SUPFAM" id="SSF56112">
    <property type="entry name" value="Protein kinase-like (PK-like)"/>
    <property type="match status" value="1"/>
</dbReference>
<dbReference type="STRING" id="1202772.A0A1V9ZDD0"/>
<feature type="domain" description="Protein kinase" evidence="1">
    <location>
        <begin position="102"/>
        <end position="362"/>
    </location>
</feature>
<dbReference type="Gene3D" id="1.25.40.20">
    <property type="entry name" value="Ankyrin repeat-containing domain"/>
    <property type="match status" value="1"/>
</dbReference>
<comment type="caution">
    <text evidence="2">The sequence shown here is derived from an EMBL/GenBank/DDBJ whole genome shotgun (WGS) entry which is preliminary data.</text>
</comment>
<organism evidence="2 3">
    <name type="scientific">Achlya hypogyna</name>
    <name type="common">Oomycete</name>
    <name type="synonym">Protoachlya hypogyna</name>
    <dbReference type="NCBI Taxonomy" id="1202772"/>
    <lineage>
        <taxon>Eukaryota</taxon>
        <taxon>Sar</taxon>
        <taxon>Stramenopiles</taxon>
        <taxon>Oomycota</taxon>
        <taxon>Saprolegniomycetes</taxon>
        <taxon>Saprolegniales</taxon>
        <taxon>Achlyaceae</taxon>
        <taxon>Achlya</taxon>
    </lineage>
</organism>
<dbReference type="InterPro" id="IPR036770">
    <property type="entry name" value="Ankyrin_rpt-contain_sf"/>
</dbReference>
<dbReference type="PANTHER" id="PTHR44329">
    <property type="entry name" value="SERINE/THREONINE-PROTEIN KINASE TNNI3K-RELATED"/>
    <property type="match status" value="1"/>
</dbReference>
<evidence type="ECO:0000313" key="3">
    <source>
        <dbReference type="Proteomes" id="UP000243579"/>
    </source>
</evidence>
<dbReference type="Pfam" id="PF07714">
    <property type="entry name" value="PK_Tyr_Ser-Thr"/>
    <property type="match status" value="1"/>
</dbReference>
<keyword evidence="2" id="KW-0808">Transferase</keyword>
<name>A0A1V9ZDD0_ACHHY</name>
<dbReference type="AlphaFoldDB" id="A0A1V9ZDD0"/>
<dbReference type="GO" id="GO:0004674">
    <property type="term" value="F:protein serine/threonine kinase activity"/>
    <property type="evidence" value="ECO:0007669"/>
    <property type="project" value="TreeGrafter"/>
</dbReference>